<name>A0AAW1EX17_ZOAVI</name>
<accession>A0AAW1EX17</accession>
<keyword evidence="3" id="KW-1185">Reference proteome</keyword>
<sequence length="84" mass="9441">MVASTADKRNEGETDDEEEKEELRPAQTFQEVRPDPLNMLLILRVLYEEALVSLKQSGLQGNNGTLWRDNRAGPWLKGWTGGGL</sequence>
<feature type="compositionally biased region" description="Basic and acidic residues" evidence="1">
    <location>
        <begin position="1"/>
        <end position="12"/>
    </location>
</feature>
<dbReference type="Proteomes" id="UP001488805">
    <property type="component" value="Unassembled WGS sequence"/>
</dbReference>
<comment type="caution">
    <text evidence="2">The sequence shown here is derived from an EMBL/GenBank/DDBJ whole genome shotgun (WGS) entry which is preliminary data.</text>
</comment>
<evidence type="ECO:0000313" key="2">
    <source>
        <dbReference type="EMBL" id="KAK9526515.1"/>
    </source>
</evidence>
<proteinExistence type="predicted"/>
<evidence type="ECO:0000313" key="3">
    <source>
        <dbReference type="Proteomes" id="UP001488805"/>
    </source>
</evidence>
<organism evidence="2 3">
    <name type="scientific">Zoarces viviparus</name>
    <name type="common">Viviparous eelpout</name>
    <name type="synonym">Blennius viviparus</name>
    <dbReference type="NCBI Taxonomy" id="48416"/>
    <lineage>
        <taxon>Eukaryota</taxon>
        <taxon>Metazoa</taxon>
        <taxon>Chordata</taxon>
        <taxon>Craniata</taxon>
        <taxon>Vertebrata</taxon>
        <taxon>Euteleostomi</taxon>
        <taxon>Actinopterygii</taxon>
        <taxon>Neopterygii</taxon>
        <taxon>Teleostei</taxon>
        <taxon>Neoteleostei</taxon>
        <taxon>Acanthomorphata</taxon>
        <taxon>Eupercaria</taxon>
        <taxon>Perciformes</taxon>
        <taxon>Cottioidei</taxon>
        <taxon>Zoarcales</taxon>
        <taxon>Zoarcidae</taxon>
        <taxon>Zoarcinae</taxon>
        <taxon>Zoarces</taxon>
    </lineage>
</organism>
<protein>
    <submittedName>
        <fullName evidence="2">Uncharacterized protein</fullName>
    </submittedName>
</protein>
<feature type="region of interest" description="Disordered" evidence="1">
    <location>
        <begin position="1"/>
        <end position="30"/>
    </location>
</feature>
<dbReference type="EMBL" id="JBCEZU010000123">
    <property type="protein sequence ID" value="KAK9526515.1"/>
    <property type="molecule type" value="Genomic_DNA"/>
</dbReference>
<dbReference type="AlphaFoldDB" id="A0AAW1EX17"/>
<gene>
    <name evidence="2" type="ORF">VZT92_015212</name>
</gene>
<evidence type="ECO:0000256" key="1">
    <source>
        <dbReference type="SAM" id="MobiDB-lite"/>
    </source>
</evidence>
<reference evidence="2 3" key="1">
    <citation type="journal article" date="2024" name="Genome Biol. Evol.">
        <title>Chromosome-level genome assembly of the viviparous eelpout Zoarces viviparus.</title>
        <authorList>
            <person name="Fuhrmann N."/>
            <person name="Brasseur M.V."/>
            <person name="Bakowski C.E."/>
            <person name="Podsiadlowski L."/>
            <person name="Prost S."/>
            <person name="Krehenwinkel H."/>
            <person name="Mayer C."/>
        </authorList>
    </citation>
    <scope>NUCLEOTIDE SEQUENCE [LARGE SCALE GENOMIC DNA]</scope>
    <source>
        <strain evidence="2">NO-MEL_2022_Ind0_liver</strain>
    </source>
</reference>